<protein>
    <recommendedName>
        <fullName evidence="1">Glycine N-acyltransferase-like protein</fullName>
        <ecNumber evidence="1">2.3.1.-</ecNumber>
    </recommendedName>
</protein>
<dbReference type="Proteomes" id="UP000198287">
    <property type="component" value="Unassembled WGS sequence"/>
</dbReference>
<evidence type="ECO:0000313" key="3">
    <source>
        <dbReference type="EMBL" id="OXA57204.1"/>
    </source>
</evidence>
<dbReference type="PANTHER" id="PTHR15298">
    <property type="entry name" value="L-COA N-ACYLTRANSFERASE-RELATED"/>
    <property type="match status" value="1"/>
</dbReference>
<dbReference type="OMA" id="WRESEND"/>
<evidence type="ECO:0000313" key="4">
    <source>
        <dbReference type="Proteomes" id="UP000198287"/>
    </source>
</evidence>
<dbReference type="Pfam" id="PF00583">
    <property type="entry name" value="Acetyltransf_1"/>
    <property type="match status" value="1"/>
</dbReference>
<comment type="similarity">
    <text evidence="1">Belongs to the glycine N-acyltransferase family.</text>
</comment>
<proteinExistence type="inferred from homology"/>
<dbReference type="SUPFAM" id="SSF55729">
    <property type="entry name" value="Acyl-CoA N-acyltransferases (Nat)"/>
    <property type="match status" value="1"/>
</dbReference>
<dbReference type="GO" id="GO:0047961">
    <property type="term" value="F:glycine N-acyltransferase activity"/>
    <property type="evidence" value="ECO:0007669"/>
    <property type="project" value="InterPro"/>
</dbReference>
<keyword evidence="3" id="KW-0670">Pyruvate</keyword>
<keyword evidence="4" id="KW-1185">Reference proteome</keyword>
<dbReference type="GO" id="GO:0016301">
    <property type="term" value="F:kinase activity"/>
    <property type="evidence" value="ECO:0007669"/>
    <property type="project" value="UniProtKB-KW"/>
</dbReference>
<dbReference type="AlphaFoldDB" id="A0A226EJM7"/>
<organism evidence="3 4">
    <name type="scientific">Folsomia candida</name>
    <name type="common">Springtail</name>
    <dbReference type="NCBI Taxonomy" id="158441"/>
    <lineage>
        <taxon>Eukaryota</taxon>
        <taxon>Metazoa</taxon>
        <taxon>Ecdysozoa</taxon>
        <taxon>Arthropoda</taxon>
        <taxon>Hexapoda</taxon>
        <taxon>Collembola</taxon>
        <taxon>Entomobryomorpha</taxon>
        <taxon>Isotomoidea</taxon>
        <taxon>Isotomidae</taxon>
        <taxon>Proisotominae</taxon>
        <taxon>Folsomia</taxon>
    </lineage>
</organism>
<dbReference type="InterPro" id="IPR000182">
    <property type="entry name" value="GNAT_dom"/>
</dbReference>
<name>A0A226EJM7_FOLCA</name>
<evidence type="ECO:0000259" key="2">
    <source>
        <dbReference type="PROSITE" id="PS51186"/>
    </source>
</evidence>
<dbReference type="OrthoDB" id="61870at2759"/>
<reference evidence="3 4" key="1">
    <citation type="submission" date="2015-12" db="EMBL/GenBank/DDBJ databases">
        <title>The genome of Folsomia candida.</title>
        <authorList>
            <person name="Faddeeva A."/>
            <person name="Derks M.F."/>
            <person name="Anvar Y."/>
            <person name="Smit S."/>
            <person name="Van Straalen N."/>
            <person name="Roelofs D."/>
        </authorList>
    </citation>
    <scope>NUCLEOTIDE SEQUENCE [LARGE SCALE GENOMIC DNA]</scope>
    <source>
        <strain evidence="3 4">VU population</strain>
        <tissue evidence="3">Whole body</tissue>
    </source>
</reference>
<dbReference type="InterPro" id="IPR010313">
    <property type="entry name" value="Glycine_N-acyltransferase"/>
</dbReference>
<accession>A0A226EJM7</accession>
<keyword evidence="1" id="KW-0012">Acyltransferase</keyword>
<feature type="domain" description="N-acetyltransferase" evidence="2">
    <location>
        <begin position="159"/>
        <end position="288"/>
    </location>
</feature>
<dbReference type="GO" id="GO:0005739">
    <property type="term" value="C:mitochondrion"/>
    <property type="evidence" value="ECO:0007669"/>
    <property type="project" value="InterPro"/>
</dbReference>
<evidence type="ECO:0000256" key="1">
    <source>
        <dbReference type="RuleBase" id="RU368002"/>
    </source>
</evidence>
<dbReference type="Gene3D" id="3.40.630.30">
    <property type="match status" value="1"/>
</dbReference>
<keyword evidence="1" id="KW-0808">Transferase</keyword>
<dbReference type="PROSITE" id="PS51186">
    <property type="entry name" value="GNAT"/>
    <property type="match status" value="1"/>
</dbReference>
<dbReference type="EMBL" id="LNIX01000003">
    <property type="protein sequence ID" value="OXA57204.1"/>
    <property type="molecule type" value="Genomic_DNA"/>
</dbReference>
<dbReference type="PANTHER" id="PTHR15298:SF1">
    <property type="entry name" value="GLYCINE N-ACYLTRANSFERASE-LIKE PROTEIN"/>
    <property type="match status" value="1"/>
</dbReference>
<keyword evidence="3" id="KW-0418">Kinase</keyword>
<dbReference type="EC" id="2.3.1.-" evidence="1"/>
<gene>
    <name evidence="3" type="ORF">Fcan01_06413</name>
</gene>
<dbReference type="InterPro" id="IPR016181">
    <property type="entry name" value="Acyl_CoA_acyltransferase"/>
</dbReference>
<sequence>MAFTPVNPYQLQTVLCTMEKRLPKSAKEYNLVKMSLRGFFPPSVTNRIFAYKDIIEEDVPWSTAFIVIIQYRKIYDDNAVILSIPSSPTDTMLEALESIINWNGPITFAEIEDKYTPTILHMSAKYGTSVVGCSCQFSSIMEKDATKITNISSELPNKVRVTQLSVSDTKFVSENRKFSTFEFTADEIQHFGGAGVYVDSELVSCALMSGIGSINGLWTDVNERGKGYAELAMRKVIEMATKKGLLPNVQVEPYNLSSQRLMEKLGFKVSHLVDIIFFKPFELQINNCPKHYCAINYN</sequence>
<comment type="caution">
    <text evidence="3">The sequence shown here is derived from an EMBL/GenBank/DDBJ whole genome shotgun (WGS) entry which is preliminary data.</text>
</comment>